<evidence type="ECO:0000256" key="1">
    <source>
        <dbReference type="ARBA" id="ARBA00004141"/>
    </source>
</evidence>
<comment type="subcellular location">
    <subcellularLocation>
        <location evidence="7">Cell membrane</location>
        <topology evidence="7">Multi-pass membrane protein</topology>
    </subcellularLocation>
    <subcellularLocation>
        <location evidence="1">Membrane</location>
        <topology evidence="1">Multi-pass membrane protein</topology>
    </subcellularLocation>
</comment>
<keyword evidence="10" id="KW-1185">Reference proteome</keyword>
<dbReference type="GO" id="GO:0020037">
    <property type="term" value="F:heme binding"/>
    <property type="evidence" value="ECO:0007669"/>
    <property type="project" value="UniProtKB-UniRule"/>
</dbReference>
<feature type="transmembrane region" description="Helical" evidence="7">
    <location>
        <begin position="173"/>
        <end position="191"/>
    </location>
</feature>
<comment type="caution">
    <text evidence="9">The sequence shown here is derived from an EMBL/GenBank/DDBJ whole genome shotgun (WGS) entry which is preliminary data.</text>
</comment>
<evidence type="ECO:0000256" key="4">
    <source>
        <dbReference type="ARBA" id="ARBA00022989"/>
    </source>
</evidence>
<keyword evidence="7" id="KW-0288">FMN</keyword>
<dbReference type="InterPro" id="IPR022837">
    <property type="entry name" value="MsrQ-like"/>
</dbReference>
<keyword evidence="7" id="KW-0479">Metal-binding</keyword>
<dbReference type="HAMAP" id="MF_01207">
    <property type="entry name" value="MsrQ"/>
    <property type="match status" value="1"/>
</dbReference>
<dbReference type="RefSeq" id="WP_184340318.1">
    <property type="nucleotide sequence ID" value="NZ_JACHIG010000006.1"/>
</dbReference>
<feature type="domain" description="Ferric oxidoreductase" evidence="8">
    <location>
        <begin position="46"/>
        <end position="160"/>
    </location>
</feature>
<name>A0A7W7YCA9_9BACT</name>
<dbReference type="GO" id="GO:0005886">
    <property type="term" value="C:plasma membrane"/>
    <property type="evidence" value="ECO:0007669"/>
    <property type="project" value="UniProtKB-SubCell"/>
</dbReference>
<dbReference type="GO" id="GO:0016679">
    <property type="term" value="F:oxidoreductase activity, acting on diphenols and related substances as donors"/>
    <property type="evidence" value="ECO:0007669"/>
    <property type="project" value="TreeGrafter"/>
</dbReference>
<dbReference type="GO" id="GO:0046872">
    <property type="term" value="F:metal ion binding"/>
    <property type="evidence" value="ECO:0007669"/>
    <property type="project" value="UniProtKB-KW"/>
</dbReference>
<feature type="transmembrane region" description="Helical" evidence="7">
    <location>
        <begin position="78"/>
        <end position="97"/>
    </location>
</feature>
<keyword evidence="5 7" id="KW-0408">Iron</keyword>
<sequence length="206" mass="23491">MKLSADTSFHRQLFFFNGLLPALLILIDGWRGRLGTNPAEFITRTTGVLTLVFLMLTLMVTPLRKLCGWNWLLKQRRLLGLYAFFYGLGHLITYLAYDRDWQLQTVVGDVYKRPFIALGMFSFLLMVPLAVTSTNAMIKKLGGQRWAQLHRLTYYIAIGGVLHYWAIVKSDVTWPRFFAVILALLLGYRVVEGMKKARSAAAPRAS</sequence>
<evidence type="ECO:0000256" key="7">
    <source>
        <dbReference type="HAMAP-Rule" id="MF_01207"/>
    </source>
</evidence>
<dbReference type="Pfam" id="PF01794">
    <property type="entry name" value="Ferric_reduct"/>
    <property type="match status" value="1"/>
</dbReference>
<evidence type="ECO:0000256" key="5">
    <source>
        <dbReference type="ARBA" id="ARBA00023004"/>
    </source>
</evidence>
<evidence type="ECO:0000313" key="10">
    <source>
        <dbReference type="Proteomes" id="UP000590740"/>
    </source>
</evidence>
<evidence type="ECO:0000313" key="9">
    <source>
        <dbReference type="EMBL" id="MBB5033387.1"/>
    </source>
</evidence>
<feature type="transmembrane region" description="Helical" evidence="7">
    <location>
        <begin position="12"/>
        <end position="30"/>
    </location>
</feature>
<keyword evidence="7" id="KW-0349">Heme</keyword>
<dbReference type="PANTHER" id="PTHR36964">
    <property type="entry name" value="PROTEIN-METHIONINE-SULFOXIDE REDUCTASE HEME-BINDING SUBUNIT MSRQ"/>
    <property type="match status" value="1"/>
</dbReference>
<evidence type="ECO:0000256" key="6">
    <source>
        <dbReference type="ARBA" id="ARBA00023136"/>
    </source>
</evidence>
<keyword evidence="7" id="KW-1003">Cell membrane</keyword>
<keyword evidence="4 7" id="KW-1133">Transmembrane helix</keyword>
<evidence type="ECO:0000259" key="8">
    <source>
        <dbReference type="Pfam" id="PF01794"/>
    </source>
</evidence>
<evidence type="ECO:0000256" key="2">
    <source>
        <dbReference type="ARBA" id="ARBA00022448"/>
    </source>
</evidence>
<keyword evidence="7" id="KW-0249">Electron transport</keyword>
<comment type="cofactor">
    <cofactor evidence="7">
        <name>FMN</name>
        <dbReference type="ChEBI" id="CHEBI:58210"/>
    </cofactor>
    <text evidence="7">Binds 1 FMN per subunit.</text>
</comment>
<dbReference type="PANTHER" id="PTHR36964:SF1">
    <property type="entry name" value="PROTEIN-METHIONINE-SULFOXIDE REDUCTASE HEME-BINDING SUBUNIT MSRQ"/>
    <property type="match status" value="1"/>
</dbReference>
<comment type="function">
    <text evidence="7">Part of the MsrPQ system that repairs oxidized cell envelope proteins containing methionine sulfoxide residues (Met-O), using respiratory chain electrons. Thus protects these proteins from oxidative-stress damage caused by reactive species of oxygen and chlorine. MsrPQ is essential for the maintenance of envelope integrity under bleach stress, rescuing a wide series of structurally unrelated cell envelope proteins from methionine oxidation. MsrQ provides electrons for reduction to the reductase catalytic subunit MsrP, using the quinone pool of the respiratory chain.</text>
</comment>
<dbReference type="GO" id="GO:0030091">
    <property type="term" value="P:protein repair"/>
    <property type="evidence" value="ECO:0007669"/>
    <property type="project" value="UniProtKB-UniRule"/>
</dbReference>
<evidence type="ECO:0000256" key="3">
    <source>
        <dbReference type="ARBA" id="ARBA00022692"/>
    </source>
</evidence>
<organism evidence="9 10">
    <name type="scientific">Prosthecobacter vanneervenii</name>
    <dbReference type="NCBI Taxonomy" id="48466"/>
    <lineage>
        <taxon>Bacteria</taxon>
        <taxon>Pseudomonadati</taxon>
        <taxon>Verrucomicrobiota</taxon>
        <taxon>Verrucomicrobiia</taxon>
        <taxon>Verrucomicrobiales</taxon>
        <taxon>Verrucomicrobiaceae</taxon>
        <taxon>Prosthecobacter</taxon>
    </lineage>
</organism>
<dbReference type="InterPro" id="IPR013130">
    <property type="entry name" value="Fe3_Rdtase_TM_dom"/>
</dbReference>
<feature type="transmembrane region" description="Helical" evidence="7">
    <location>
        <begin position="149"/>
        <end position="167"/>
    </location>
</feature>
<dbReference type="EMBL" id="JACHIG010000006">
    <property type="protein sequence ID" value="MBB5033387.1"/>
    <property type="molecule type" value="Genomic_DNA"/>
</dbReference>
<protein>
    <recommendedName>
        <fullName evidence="7">Protein-methionine-sulfoxide reductase heme-binding subunit MsrQ</fullName>
    </recommendedName>
    <alternativeName>
        <fullName evidence="7">Flavocytochrome MsrQ</fullName>
    </alternativeName>
</protein>
<keyword evidence="7" id="KW-0285">Flavoprotein</keyword>
<comment type="cofactor">
    <cofactor evidence="7">
        <name>heme b</name>
        <dbReference type="ChEBI" id="CHEBI:60344"/>
    </cofactor>
    <text evidence="7">Binds 1 heme b (iron(II)-protoporphyrin IX) group per subunit.</text>
</comment>
<keyword evidence="2 7" id="KW-0813">Transport</keyword>
<feature type="transmembrane region" description="Helical" evidence="7">
    <location>
        <begin position="117"/>
        <end position="137"/>
    </location>
</feature>
<proteinExistence type="inferred from homology"/>
<comment type="subunit">
    <text evidence="7">Heterodimer of a catalytic subunit (MsrP) and a heme-binding subunit (MsrQ).</text>
</comment>
<dbReference type="GO" id="GO:0010181">
    <property type="term" value="F:FMN binding"/>
    <property type="evidence" value="ECO:0007669"/>
    <property type="project" value="UniProtKB-UniRule"/>
</dbReference>
<keyword evidence="6 7" id="KW-0472">Membrane</keyword>
<accession>A0A7W7YCA9</accession>
<keyword evidence="3 7" id="KW-0812">Transmembrane</keyword>
<dbReference type="AlphaFoldDB" id="A0A7W7YCA9"/>
<gene>
    <name evidence="7" type="primary">msrQ</name>
    <name evidence="9" type="ORF">HNQ65_002975</name>
</gene>
<dbReference type="Proteomes" id="UP000590740">
    <property type="component" value="Unassembled WGS sequence"/>
</dbReference>
<reference evidence="9 10" key="1">
    <citation type="submission" date="2020-08" db="EMBL/GenBank/DDBJ databases">
        <title>Genomic Encyclopedia of Type Strains, Phase IV (KMG-IV): sequencing the most valuable type-strain genomes for metagenomic binning, comparative biology and taxonomic classification.</title>
        <authorList>
            <person name="Goeker M."/>
        </authorList>
    </citation>
    <scope>NUCLEOTIDE SEQUENCE [LARGE SCALE GENOMIC DNA]</scope>
    <source>
        <strain evidence="9 10">DSM 12252</strain>
    </source>
</reference>
<comment type="similarity">
    <text evidence="7">Belongs to the MsrQ family.</text>
</comment>
<feature type="transmembrane region" description="Helical" evidence="7">
    <location>
        <begin position="42"/>
        <end position="66"/>
    </location>
</feature>
<dbReference type="GO" id="GO:0009055">
    <property type="term" value="F:electron transfer activity"/>
    <property type="evidence" value="ECO:0007669"/>
    <property type="project" value="UniProtKB-UniRule"/>
</dbReference>